<comment type="function">
    <text evidence="16">Core subunit of the mitochondrial membrane respiratory chain NADH dehydrogenase (Complex I) which catalyzes electron transfer from NADH through the respiratory chain, using ubiquinone as an electron acceptor. Essential for the catalytic activity and assembly of complex I.</text>
</comment>
<feature type="transmembrane region" description="Helical" evidence="16">
    <location>
        <begin position="291"/>
        <end position="316"/>
    </location>
</feature>
<dbReference type="EC" id="7.1.1.2" evidence="3 16"/>
<keyword evidence="10 16" id="KW-1133">Transmembrane helix</keyword>
<dbReference type="InterPro" id="IPR001750">
    <property type="entry name" value="ND/Mrp_TM"/>
</dbReference>
<feature type="transmembrane region" description="Helical" evidence="16">
    <location>
        <begin position="43"/>
        <end position="67"/>
    </location>
</feature>
<geneLocation type="mitochondrion" evidence="18"/>
<keyword evidence="9 16" id="KW-0249">Electron transport</keyword>
<comment type="subcellular location">
    <subcellularLocation>
        <location evidence="1 16">Mitochondrion membrane</location>
        <topology evidence="1 16">Multi-pass membrane protein</topology>
    </subcellularLocation>
</comment>
<feature type="transmembrane region" description="Helical" evidence="16">
    <location>
        <begin position="419"/>
        <end position="441"/>
    </location>
</feature>
<evidence type="ECO:0000313" key="18">
    <source>
        <dbReference type="EMBL" id="ACE62853.1"/>
    </source>
</evidence>
<reference evidence="18" key="1">
    <citation type="journal article" date="2004" name="Mol. Biol. Evol.">
        <title>Molecular phylogeny of euthyneura (mollusca: gastropoda).</title>
        <authorList>
            <person name="Grande C."/>
            <person name="Templado J."/>
            <person name="Cervera J.L."/>
            <person name="Zardoya R."/>
        </authorList>
    </citation>
    <scope>NUCLEOTIDE SEQUENCE</scope>
</reference>
<reference evidence="18" key="2">
    <citation type="journal article" date="2004" name="Mol. Phylogenet. Evol.">
        <title>Phylogenetic relationships among Opisthobranchia (Mollusca: Gastropoda) based on mitochondrial cox 1, trnV, and rrnL genes.</title>
        <authorList>
            <person name="Grande C."/>
            <person name="Templado J."/>
            <person name="Cervera J.L."/>
            <person name="Zardoya R."/>
        </authorList>
    </citation>
    <scope>NUCLEOTIDE SEQUENCE</scope>
</reference>
<evidence type="ECO:0000256" key="10">
    <source>
        <dbReference type="ARBA" id="ARBA00022989"/>
    </source>
</evidence>
<accession>B3DFG6</accession>
<name>B3DFG6_9GAST</name>
<keyword evidence="5 16" id="KW-0813">Transport</keyword>
<dbReference type="AlphaFoldDB" id="B3DFG6"/>
<keyword evidence="12 16" id="KW-0830">Ubiquinone</keyword>
<evidence type="ECO:0000256" key="16">
    <source>
        <dbReference type="RuleBase" id="RU003297"/>
    </source>
</evidence>
<dbReference type="GO" id="GO:0008137">
    <property type="term" value="F:NADH dehydrogenase (ubiquinone) activity"/>
    <property type="evidence" value="ECO:0007669"/>
    <property type="project" value="UniProtKB-UniRule"/>
</dbReference>
<proteinExistence type="inferred from homology"/>
<comment type="similarity">
    <text evidence="2 16">Belongs to the complex I subunit 4 family.</text>
</comment>
<feature type="transmembrane region" description="Helical" evidence="16">
    <location>
        <begin position="130"/>
        <end position="151"/>
    </location>
</feature>
<keyword evidence="6 16" id="KW-0679">Respiratory chain</keyword>
<evidence type="ECO:0000256" key="8">
    <source>
        <dbReference type="ARBA" id="ARBA00022967"/>
    </source>
</evidence>
<evidence type="ECO:0000256" key="1">
    <source>
        <dbReference type="ARBA" id="ARBA00004225"/>
    </source>
</evidence>
<keyword evidence="7 16" id="KW-0812">Transmembrane</keyword>
<dbReference type="PANTHER" id="PTHR43507">
    <property type="entry name" value="NADH-UBIQUINONE OXIDOREDUCTASE CHAIN 4"/>
    <property type="match status" value="1"/>
</dbReference>
<keyword evidence="8" id="KW-1278">Translocase</keyword>
<keyword evidence="13 16" id="KW-0496">Mitochondrion</keyword>
<evidence type="ECO:0000256" key="3">
    <source>
        <dbReference type="ARBA" id="ARBA00012944"/>
    </source>
</evidence>
<evidence type="ECO:0000256" key="15">
    <source>
        <dbReference type="ARBA" id="ARBA00049551"/>
    </source>
</evidence>
<evidence type="ECO:0000256" key="9">
    <source>
        <dbReference type="ARBA" id="ARBA00022982"/>
    </source>
</evidence>
<feature type="transmembrane region" description="Helical" evidence="16">
    <location>
        <begin position="103"/>
        <end position="123"/>
    </location>
</feature>
<dbReference type="GO" id="GO:0042773">
    <property type="term" value="P:ATP synthesis coupled electron transport"/>
    <property type="evidence" value="ECO:0007669"/>
    <property type="project" value="InterPro"/>
</dbReference>
<dbReference type="InterPro" id="IPR003918">
    <property type="entry name" value="NADH_UbQ_OxRdtase"/>
</dbReference>
<evidence type="ECO:0000256" key="6">
    <source>
        <dbReference type="ARBA" id="ARBA00022660"/>
    </source>
</evidence>
<evidence type="ECO:0000256" key="13">
    <source>
        <dbReference type="ARBA" id="ARBA00023128"/>
    </source>
</evidence>
<feature type="transmembrane region" description="Helical" evidence="16">
    <location>
        <begin position="79"/>
        <end position="97"/>
    </location>
</feature>
<dbReference type="GO" id="GO:0003954">
    <property type="term" value="F:NADH dehydrogenase activity"/>
    <property type="evidence" value="ECO:0007669"/>
    <property type="project" value="TreeGrafter"/>
</dbReference>
<comment type="catalytic activity">
    <reaction evidence="15 16">
        <text>a ubiquinone + NADH + 5 H(+)(in) = a ubiquinol + NAD(+) + 4 H(+)(out)</text>
        <dbReference type="Rhea" id="RHEA:29091"/>
        <dbReference type="Rhea" id="RHEA-COMP:9565"/>
        <dbReference type="Rhea" id="RHEA-COMP:9566"/>
        <dbReference type="ChEBI" id="CHEBI:15378"/>
        <dbReference type="ChEBI" id="CHEBI:16389"/>
        <dbReference type="ChEBI" id="CHEBI:17976"/>
        <dbReference type="ChEBI" id="CHEBI:57540"/>
        <dbReference type="ChEBI" id="CHEBI:57945"/>
        <dbReference type="EC" id="7.1.1.2"/>
    </reaction>
</comment>
<feature type="transmembrane region" description="Helical" evidence="16">
    <location>
        <begin position="241"/>
        <end position="259"/>
    </location>
</feature>
<evidence type="ECO:0000256" key="12">
    <source>
        <dbReference type="ARBA" id="ARBA00023075"/>
    </source>
</evidence>
<gene>
    <name evidence="18" type="primary">nad4</name>
</gene>
<evidence type="ECO:0000256" key="2">
    <source>
        <dbReference type="ARBA" id="ARBA00009025"/>
    </source>
</evidence>
<evidence type="ECO:0000256" key="4">
    <source>
        <dbReference type="ARBA" id="ARBA00021006"/>
    </source>
</evidence>
<dbReference type="GO" id="GO:0048039">
    <property type="term" value="F:ubiquinone binding"/>
    <property type="evidence" value="ECO:0007669"/>
    <property type="project" value="TreeGrafter"/>
</dbReference>
<reference evidence="18" key="3">
    <citation type="journal article" date="2008" name="BMC Evol. Biol.">
        <title>Evolution of gastropod mitochondrial genome arrangements.</title>
        <authorList>
            <person name="Grande C."/>
            <person name="Templado J."/>
            <person name="Zardoya R."/>
        </authorList>
    </citation>
    <scope>NUCLEOTIDE SEQUENCE</scope>
</reference>
<dbReference type="PRINTS" id="PR01437">
    <property type="entry name" value="NUOXDRDTASE4"/>
</dbReference>
<organism evidence="18">
    <name type="scientific">Pyramidella dolabrata</name>
    <name type="common">giant Atlantic pyram</name>
    <dbReference type="NCBI Taxonomy" id="252582"/>
    <lineage>
        <taxon>Eukaryota</taxon>
        <taxon>Metazoa</taxon>
        <taxon>Spiralia</taxon>
        <taxon>Lophotrochozoa</taxon>
        <taxon>Mollusca</taxon>
        <taxon>Gastropoda</taxon>
        <taxon>Heterobranchia</taxon>
        <taxon>Euthyneura</taxon>
        <taxon>Panpulmonata</taxon>
        <taxon>Pyramidelloidea</taxon>
        <taxon>Pyramidellidae</taxon>
        <taxon>Pyramidella</taxon>
    </lineage>
</organism>
<feature type="transmembrane region" description="Helical" evidence="16">
    <location>
        <begin position="209"/>
        <end position="229"/>
    </location>
</feature>
<evidence type="ECO:0000256" key="5">
    <source>
        <dbReference type="ARBA" id="ARBA00022448"/>
    </source>
</evidence>
<dbReference type="PANTHER" id="PTHR43507:SF20">
    <property type="entry name" value="NADH-UBIQUINONE OXIDOREDUCTASE CHAIN 4"/>
    <property type="match status" value="1"/>
</dbReference>
<dbReference type="EMBL" id="AY345054">
    <property type="protein sequence ID" value="ACE62853.1"/>
    <property type="molecule type" value="Genomic_DNA"/>
</dbReference>
<evidence type="ECO:0000256" key="11">
    <source>
        <dbReference type="ARBA" id="ARBA00023027"/>
    </source>
</evidence>
<keyword evidence="11 16" id="KW-0520">NAD</keyword>
<feature type="transmembrane region" description="Helical" evidence="16">
    <location>
        <begin position="328"/>
        <end position="350"/>
    </location>
</feature>
<dbReference type="GO" id="GO:0031966">
    <property type="term" value="C:mitochondrial membrane"/>
    <property type="evidence" value="ECO:0007669"/>
    <property type="project" value="UniProtKB-SubCell"/>
</dbReference>
<dbReference type="Pfam" id="PF00361">
    <property type="entry name" value="Proton_antipo_M"/>
    <property type="match status" value="1"/>
</dbReference>
<dbReference type="GO" id="GO:0015990">
    <property type="term" value="P:electron transport coupled proton transport"/>
    <property type="evidence" value="ECO:0007669"/>
    <property type="project" value="TreeGrafter"/>
</dbReference>
<feature type="transmembrane region" description="Helical" evidence="16">
    <location>
        <begin position="171"/>
        <end position="197"/>
    </location>
</feature>
<sequence>MFALLFLVFSCAFISYCWVSSVLSLLIASLVSLFLLNQVFSGSYNLLFSTSTLSLLMVLLSVLLCFLSVISTPSVKSPMYITWIVLLGFILVLTFTMGNVLLFYIFFEIALIPTLLLIIGWGYQPERLQAGTYMMLYTVTASLPLLVMILWRCISSGTYSLFILNNVNFSFFYPVMVMVVFGAFLVKLPMYTVHLWLPKAHVEAPLAGSMILAGILLKLGGFGITRMALCFSLSACTSWSFFLVSLSIWGALLATLMCIRQTDMKALVAYSSVGHMGIVAAGYILDRCWGYLSATVTMVAHGMSSSALFCLTYFTYEKIHSRSLAYSSGMLVAFPALALLWFLFTIINMAAPGTLNLLGELFIVPCLYSVSSPLVVIMGFMVFLSAVYNMYLYTSICHGQFSSSVSSSSPLRNFEKVSLVAHLLVLMFIFKGCLFLFLVSLEL</sequence>
<feature type="transmembrane region" description="Helical" evidence="16">
    <location>
        <begin position="362"/>
        <end position="388"/>
    </location>
</feature>
<evidence type="ECO:0000259" key="17">
    <source>
        <dbReference type="Pfam" id="PF00361"/>
    </source>
</evidence>
<evidence type="ECO:0000256" key="7">
    <source>
        <dbReference type="ARBA" id="ARBA00022692"/>
    </source>
</evidence>
<feature type="domain" description="NADH:quinone oxidoreductase/Mrp antiporter transmembrane" evidence="17">
    <location>
        <begin position="99"/>
        <end position="381"/>
    </location>
</feature>
<keyword evidence="14 16" id="KW-0472">Membrane</keyword>
<evidence type="ECO:0000256" key="14">
    <source>
        <dbReference type="ARBA" id="ARBA00023136"/>
    </source>
</evidence>
<protein>
    <recommendedName>
        <fullName evidence="4 16">NADH-ubiquinone oxidoreductase chain 4</fullName>
        <ecNumber evidence="3 16">7.1.1.2</ecNumber>
    </recommendedName>
</protein>
<feature type="transmembrane region" description="Helical" evidence="16">
    <location>
        <begin position="266"/>
        <end position="285"/>
    </location>
</feature>